<evidence type="ECO:0000256" key="2">
    <source>
        <dbReference type="SAM" id="Phobius"/>
    </source>
</evidence>
<evidence type="ECO:0000256" key="1">
    <source>
        <dbReference type="SAM" id="MobiDB-lite"/>
    </source>
</evidence>
<feature type="compositionally biased region" description="Basic and acidic residues" evidence="1">
    <location>
        <begin position="404"/>
        <end position="415"/>
    </location>
</feature>
<name>A0A813TA72_9BILA</name>
<gene>
    <name evidence="3" type="ORF">OXX778_LOCUS6764</name>
</gene>
<keyword evidence="4" id="KW-1185">Reference proteome</keyword>
<organism evidence="3 4">
    <name type="scientific">Brachionus calyciflorus</name>
    <dbReference type="NCBI Taxonomy" id="104777"/>
    <lineage>
        <taxon>Eukaryota</taxon>
        <taxon>Metazoa</taxon>
        <taxon>Spiralia</taxon>
        <taxon>Gnathifera</taxon>
        <taxon>Rotifera</taxon>
        <taxon>Eurotatoria</taxon>
        <taxon>Monogononta</taxon>
        <taxon>Pseudotrocha</taxon>
        <taxon>Ploima</taxon>
        <taxon>Brachionidae</taxon>
        <taxon>Brachionus</taxon>
    </lineage>
</organism>
<comment type="caution">
    <text evidence="3">The sequence shown here is derived from an EMBL/GenBank/DDBJ whole genome shotgun (WGS) entry which is preliminary data.</text>
</comment>
<feature type="transmembrane region" description="Helical" evidence="2">
    <location>
        <begin position="117"/>
        <end position="143"/>
    </location>
</feature>
<feature type="transmembrane region" description="Helical" evidence="2">
    <location>
        <begin position="44"/>
        <end position="65"/>
    </location>
</feature>
<accession>A0A813TA72</accession>
<feature type="transmembrane region" description="Helical" evidence="2">
    <location>
        <begin position="223"/>
        <end position="251"/>
    </location>
</feature>
<dbReference type="EMBL" id="CAJNOC010000821">
    <property type="protein sequence ID" value="CAF0806860.1"/>
    <property type="molecule type" value="Genomic_DNA"/>
</dbReference>
<dbReference type="Proteomes" id="UP000663879">
    <property type="component" value="Unassembled WGS sequence"/>
</dbReference>
<dbReference type="AlphaFoldDB" id="A0A813TA72"/>
<feature type="transmembrane region" description="Helical" evidence="2">
    <location>
        <begin position="271"/>
        <end position="289"/>
    </location>
</feature>
<proteinExistence type="predicted"/>
<keyword evidence="2" id="KW-1133">Transmembrane helix</keyword>
<dbReference type="OrthoDB" id="10361303at2759"/>
<feature type="region of interest" description="Disordered" evidence="1">
    <location>
        <begin position="404"/>
        <end position="423"/>
    </location>
</feature>
<sequence length="423" mass="48371">MSDDTNVYYYRNGLTQDPNQNQPEYLTTRAYLNRLTFLQSFSTSIIFLASLIQAIAIGLTEWFVLNVNEYIPTSKGGLWQYCYISSVGVIGDYSCSKYEELPNFGVFVNSRLYDSRILLLCSSGFCLLILLIEIFGILCLTLAESRGDIIDTIVAKNSNIFRYEEKNITIPPESPKIKIKSHQSSKIMQGQEDSNSARFTTSIIVNANPLQSGFYRTVKPTGYFAYLSIALISLVGSVMEFILKVSGFALFDDYINKLLSLNRVFITYRSYSYWMMIVSMGLVVFFWLFKVFTTRYVVSLTKNLVEPRPLVIPSIYTDSADLESPYDQYLPNYTTVSRILNEDDKFERIIGKEYESYPPRSNFLNDTIADEDYLSTGSYSSPQASNSNYYHEYLQIDGAYSEKTDYSPSLRKENKSNGSVVRF</sequence>
<evidence type="ECO:0000313" key="3">
    <source>
        <dbReference type="EMBL" id="CAF0806860.1"/>
    </source>
</evidence>
<keyword evidence="2" id="KW-0812">Transmembrane</keyword>
<reference evidence="3" key="1">
    <citation type="submission" date="2021-02" db="EMBL/GenBank/DDBJ databases">
        <authorList>
            <person name="Nowell W R."/>
        </authorList>
    </citation>
    <scope>NUCLEOTIDE SEQUENCE</scope>
    <source>
        <strain evidence="3">Ploen Becks lab</strain>
    </source>
</reference>
<protein>
    <submittedName>
        <fullName evidence="3">Uncharacterized protein</fullName>
    </submittedName>
</protein>
<evidence type="ECO:0000313" key="4">
    <source>
        <dbReference type="Proteomes" id="UP000663879"/>
    </source>
</evidence>
<dbReference type="Gene3D" id="1.20.140.150">
    <property type="match status" value="1"/>
</dbReference>
<keyword evidence="2" id="KW-0472">Membrane</keyword>